<dbReference type="Pfam" id="PF04118">
    <property type="entry name" value="Dopey_N"/>
    <property type="match status" value="1"/>
</dbReference>
<feature type="domain" description="DOP1-like middle TPR" evidence="9">
    <location>
        <begin position="326"/>
        <end position="544"/>
    </location>
</feature>
<dbReference type="Pfam" id="PF24598">
    <property type="entry name" value="DOP1_C"/>
    <property type="match status" value="1"/>
</dbReference>
<evidence type="ECO:0000256" key="2">
    <source>
        <dbReference type="ARBA" id="ARBA00022448"/>
    </source>
</evidence>
<dbReference type="InterPro" id="IPR056458">
    <property type="entry name" value="TPR_DOP1_M"/>
</dbReference>
<dbReference type="GO" id="GO:0000139">
    <property type="term" value="C:Golgi membrane"/>
    <property type="evidence" value="ECO:0007669"/>
    <property type="project" value="UniProtKB-SubCell"/>
</dbReference>
<organism evidence="12 13">
    <name type="scientific">Salmo trutta</name>
    <name type="common">Brown trout</name>
    <dbReference type="NCBI Taxonomy" id="8032"/>
    <lineage>
        <taxon>Eukaryota</taxon>
        <taxon>Metazoa</taxon>
        <taxon>Chordata</taxon>
        <taxon>Craniata</taxon>
        <taxon>Vertebrata</taxon>
        <taxon>Euteleostomi</taxon>
        <taxon>Actinopterygii</taxon>
        <taxon>Neopterygii</taxon>
        <taxon>Teleostei</taxon>
        <taxon>Protacanthopterygii</taxon>
        <taxon>Salmoniformes</taxon>
        <taxon>Salmonidae</taxon>
        <taxon>Salmoninae</taxon>
        <taxon>Salmo</taxon>
    </lineage>
</organism>
<dbReference type="GO" id="GO:0005829">
    <property type="term" value="C:cytosol"/>
    <property type="evidence" value="ECO:0007669"/>
    <property type="project" value="GOC"/>
</dbReference>
<dbReference type="GeneTree" id="ENSGT00390000016421"/>
<evidence type="ECO:0000256" key="5">
    <source>
        <dbReference type="ARBA" id="ARBA00023136"/>
    </source>
</evidence>
<dbReference type="Ensembl" id="ENSSTUT00000020629.1">
    <property type="protein sequence ID" value="ENSSTUP00000019624.1"/>
    <property type="gene ID" value="ENSSTUG00000008450.1"/>
</dbReference>
<dbReference type="InterPro" id="IPR040314">
    <property type="entry name" value="DOP1"/>
</dbReference>
<dbReference type="Pfam" id="PF24597">
    <property type="entry name" value="TPR_DOP1_M"/>
    <property type="match status" value="1"/>
</dbReference>
<evidence type="ECO:0000256" key="6">
    <source>
        <dbReference type="ARBA" id="ARBA00046326"/>
    </source>
</evidence>
<sequence length="2226" mass="248590">MDPEEQELQNDYRYRSYAAVIEKALRNFESSSEWADLISSLGKLNKALQSNLRYSLLPQRLIIGKRLAQCLHPALPSGVHLKALETYEIIFKIIGTKWLAKDLFIYSSGLFPLLGHAAMAVKPALLTLYERYYLPLQRALLPSLQAFITGLLPGLEEGADVYDRTDALLLRLSLLVGQQVFYGALWGSVLVSPLVRLPASLFIVTHFDRFTPPRQQRCMLGYNNHLMKALCLSLQDSNVLVQRNMLEILLYFFSLATCLDPTEGSIPMTREDTITVVSAASLTLLRRDMSLNRRLYAWLLGTDIKGGMVAADPDLSISMEEQTAFYFNTHSRELLVQALINILNQKDVEADPESVIGYLRPFRIIISLMDKPEIGPLVVDSVLLEAVRAFYSYCREMLGEESITSTGLTGNQLTSKIKENKNASEIIKTVNMLVSSINSDFLWDYMTCHFCTCLSASSAPSVTEISTLIIFLMDVIPLELHVDIQSQFLPQMLCRMLHALCTHMTSLDLLELTQGLHACFKVLSKIQMPGAYMDMEESQTQEVEAQEESFEYVQVREGESPFLPLRSEDSGLGISASPSELHLLPGAGLGPEEAGIVKEGEGVWRKGGSVQNTHYLSVYLALSPTLFLSPLSLLSPPRYLLVQVEDDRGQEEAVQPDPTALSPGRKSSFREGPQITTTQIKDKLAELFTPNKHKPRATSDLPVPDPPTERKKGRRCAGGGVDWGAGYMPRSRAEISEECRQAFTAACHLLLESTTFPLYLSEGESHGLYNDMFNHTGSNVDSLPVWLRSLMTLCCLSRDYHVQHTAMSSLLELINQSQSLALVIQDKTRCYQASDANPLSGRLQMVTMPPIYPGLLSTIEQGTDFYQRVAQVLWGQLDVERREQHTSCVELFYRLHCLAPSASICEDIICQALLHRDKAVRLEALHRFSVLWHLTRDIQSNRTMSLNRSFDRSLCVVVDCLNSPDGSVSAAAQCWLVRALSLQDVVRILEPVLLLLLHPSTQRCILKDLKSRSRSTTNGYTNAMTTSTQTDEGTLGHMILVDREALWGELEHDPETTKPPADFTGVSRSDSEATEEEDEPEEEEESVHTESSGVQVSTENSSSGSAPYSSSVEEGSMVNGLRRVESEHTQASDSLSSEEEDLELEAMARSRLLKQEREKREAIDSMFRHVLLYSVAGGWPRLLHGLALLDSLLRSSAQQPLVNALSSTSLDTSSAAHLNLVSNLLQRHQQAQDGRGFYGRLLLPTSSPSSPLSLLIELMVSLCLKFLRSHYPSYLTLDPKELQGNREVQVKSVGVLTRMVTQLGIVARGQGDTSTQGEAGVSPEPICKLLARCKVQQYALLTLSASMYISQRGKEKGSAMGGVDLLDEQVGLSEESLVNLGGGGGQEQYPLQMELLKLLQALIVLEYHVWPGESGLTLHSDEPRDSPASSALAREWQTAVLFQQSIKAAQYVQTQPITAQGMFVSAAARALQPQYGYAMHPHWVALLCSSLPYLGRSLGIIVAPLITQMCRNLDELVKQYDHDGGKATQSLIGRKENIAPDYPLTLLEGLTTLTHHCLLDNKKSLVACDPADVRNARNAVIEELPHMLSSMALLWGVVKREESQSRGSDYSQTARHISTSVYFRSSKTLRQRVLEFLTPLTGQYGVQLMASVGAVWSSRRSRRRHTKNKSRLTIVDLVKSLGTLSTENILQMVKEVVKKPHQIKRDQKSTLVDIPMLQFSYAYIQSIPAQALQENVAPLLTLLRESVQLNLAPPGHFLLLGILNDFVNRLPNLDSKKDTRDMQEVTQKILEAVGGVAGSSLEQTSWLSRNLEVKNQPQVCPETEDNNSLLTMVSSSAPSVYSVQALVLLAEVLAPLLDMVYRSDEKEKAVPLISRLMYYVFPYLKNHSTYNMPSFGAGAQLLSNLSGYAYTKRAWRKEAFELYMDPLFFTMDVSCTPHWRSIIDHLLTHEKTMFKDLMSMQSSSLKLFPSAEQKPMLLKRQAFAMFSGELDQYHLYLPLIQERLTEALRMGQTPSVSAQMFLTFRVLVLRISPQHLTSLWPIMVTELIRIFVRLEKALLEEKEVLTKVVRGAMGNGPLAFPQPELDMYLSACKFLDTALAFPPEKMPLFQMYRWAFVPEVDMSCYSGPENSLLEGEQECKPHIMLNGLSEESSTERLEFPLLTHRFLTSITQLAPFLHTLCCSFQGTSPSSPPDYPVTDYPAVSADQVLKRLEHITEEEFLDSMES</sequence>
<dbReference type="InterPro" id="IPR056457">
    <property type="entry name" value="DOP1_C"/>
</dbReference>
<keyword evidence="2" id="KW-0813">Transport</keyword>
<evidence type="ECO:0000313" key="12">
    <source>
        <dbReference type="Ensembl" id="ENSSTUP00000019624.1"/>
    </source>
</evidence>
<feature type="region of interest" description="Disordered" evidence="7">
    <location>
        <begin position="649"/>
        <end position="673"/>
    </location>
</feature>
<dbReference type="PANTHER" id="PTHR14042:SF23">
    <property type="entry name" value="PROTEIN DOPEY-2"/>
    <property type="match status" value="1"/>
</dbReference>
<evidence type="ECO:0000256" key="7">
    <source>
        <dbReference type="SAM" id="MobiDB-lite"/>
    </source>
</evidence>
<evidence type="ECO:0000259" key="9">
    <source>
        <dbReference type="Pfam" id="PF24597"/>
    </source>
</evidence>
<evidence type="ECO:0000259" key="8">
    <source>
        <dbReference type="Pfam" id="PF04118"/>
    </source>
</evidence>
<proteinExistence type="inferred from homology"/>
<dbReference type="GO" id="GO:0015031">
    <property type="term" value="P:protein transport"/>
    <property type="evidence" value="ECO:0007669"/>
    <property type="project" value="UniProtKB-KW"/>
</dbReference>
<evidence type="ECO:0000256" key="4">
    <source>
        <dbReference type="ARBA" id="ARBA00023034"/>
    </source>
</evidence>
<gene>
    <name evidence="12" type="primary">DOP1B</name>
    <name evidence="12" type="synonym">LOC115155801</name>
</gene>
<dbReference type="InterPro" id="IPR007249">
    <property type="entry name" value="DOP1_N"/>
</dbReference>
<dbReference type="PANTHER" id="PTHR14042">
    <property type="entry name" value="DOPEY-RELATED"/>
    <property type="match status" value="1"/>
</dbReference>
<dbReference type="Proteomes" id="UP000472277">
    <property type="component" value="Chromosome 20"/>
</dbReference>
<keyword evidence="13" id="KW-1185">Reference proteome</keyword>
<name>A0A673X619_SALTR</name>
<dbReference type="GO" id="GO:0006895">
    <property type="term" value="P:Golgi to endosome transport"/>
    <property type="evidence" value="ECO:0007669"/>
    <property type="project" value="InterPro"/>
</dbReference>
<accession>A0A673X619</accession>
<evidence type="ECO:0000256" key="3">
    <source>
        <dbReference type="ARBA" id="ARBA00022927"/>
    </source>
</evidence>
<dbReference type="GO" id="GO:0005768">
    <property type="term" value="C:endosome"/>
    <property type="evidence" value="ECO:0007669"/>
    <property type="project" value="TreeGrafter"/>
</dbReference>
<dbReference type="Pfam" id="PF24601">
    <property type="entry name" value="TPR_DOP1"/>
    <property type="match status" value="1"/>
</dbReference>
<keyword evidence="3" id="KW-0653">Protein transport</keyword>
<feature type="compositionally biased region" description="Acidic residues" evidence="7">
    <location>
        <begin position="1072"/>
        <end position="1085"/>
    </location>
</feature>
<feature type="region of interest" description="Disordered" evidence="7">
    <location>
        <begin position="1052"/>
        <end position="1117"/>
    </location>
</feature>
<feature type="domain" description="DOP1 N-terminal" evidence="8">
    <location>
        <begin position="12"/>
        <end position="303"/>
    </location>
</feature>
<feature type="region of interest" description="Disordered" evidence="7">
    <location>
        <begin position="687"/>
        <end position="717"/>
    </location>
</feature>
<feature type="compositionally biased region" description="Low complexity" evidence="7">
    <location>
        <begin position="1101"/>
        <end position="1111"/>
    </location>
</feature>
<comment type="similarity">
    <text evidence="6">Belongs to the DOP1 family.</text>
</comment>
<comment type="subcellular location">
    <subcellularLocation>
        <location evidence="1">Golgi apparatus membrane</location>
        <topology evidence="1">Peripheral membrane protein</topology>
    </subcellularLocation>
</comment>
<evidence type="ECO:0000256" key="1">
    <source>
        <dbReference type="ARBA" id="ARBA00004395"/>
    </source>
</evidence>
<reference evidence="12" key="2">
    <citation type="submission" date="2025-09" db="UniProtKB">
        <authorList>
            <consortium name="Ensembl"/>
        </authorList>
    </citation>
    <scope>IDENTIFICATION</scope>
</reference>
<dbReference type="InterPro" id="IPR056459">
    <property type="entry name" value="TPR_DOP1"/>
</dbReference>
<reference evidence="12" key="1">
    <citation type="submission" date="2025-08" db="UniProtKB">
        <authorList>
            <consortium name="Ensembl"/>
        </authorList>
    </citation>
    <scope>IDENTIFICATION</scope>
</reference>
<evidence type="ECO:0000259" key="10">
    <source>
        <dbReference type="Pfam" id="PF24598"/>
    </source>
</evidence>
<feature type="compositionally biased region" description="Polar residues" evidence="7">
    <location>
        <begin position="1014"/>
        <end position="1032"/>
    </location>
</feature>
<keyword evidence="4" id="KW-0333">Golgi apparatus</keyword>
<evidence type="ECO:0000259" key="11">
    <source>
        <dbReference type="Pfam" id="PF24601"/>
    </source>
</evidence>
<feature type="region of interest" description="Disordered" evidence="7">
    <location>
        <begin position="1014"/>
        <end position="1036"/>
    </location>
</feature>
<dbReference type="GO" id="GO:0005802">
    <property type="term" value="C:trans-Golgi network"/>
    <property type="evidence" value="ECO:0007669"/>
    <property type="project" value="TreeGrafter"/>
</dbReference>
<protein>
    <submittedName>
        <fullName evidence="12">DOP1 leucine zipper like protein B</fullName>
    </submittedName>
</protein>
<feature type="domain" description="DOP1-like C-terminal" evidence="10">
    <location>
        <begin position="1722"/>
        <end position="2181"/>
    </location>
</feature>
<evidence type="ECO:0000313" key="13">
    <source>
        <dbReference type="Proteomes" id="UP000472277"/>
    </source>
</evidence>
<feature type="domain" description="DOP1-like TPR" evidence="11">
    <location>
        <begin position="1165"/>
        <end position="1560"/>
    </location>
</feature>
<keyword evidence="5" id="KW-0472">Membrane</keyword>